<comment type="subcellular location">
    <subcellularLocation>
        <location evidence="1 11">Cell outer membrane</location>
        <topology evidence="1 11">Multi-pass membrane protein</topology>
    </subcellularLocation>
</comment>
<feature type="domain" description="TonB-dependent receptor-like beta-barrel" evidence="12">
    <location>
        <begin position="3"/>
        <end position="134"/>
    </location>
</feature>
<evidence type="ECO:0000256" key="3">
    <source>
        <dbReference type="ARBA" id="ARBA00022452"/>
    </source>
</evidence>
<dbReference type="InterPro" id="IPR039426">
    <property type="entry name" value="TonB-dep_rcpt-like"/>
</dbReference>
<dbReference type="InterPro" id="IPR036942">
    <property type="entry name" value="Beta-barrel_TonB_sf"/>
</dbReference>
<dbReference type="SUPFAM" id="SSF56935">
    <property type="entry name" value="Porins"/>
    <property type="match status" value="1"/>
</dbReference>
<keyword evidence="6" id="KW-0408">Iron</keyword>
<comment type="similarity">
    <text evidence="11">Belongs to the TonB-dependent receptor family.</text>
</comment>
<dbReference type="EMBL" id="CP059319">
    <property type="protein sequence ID" value="QTH20136.1"/>
    <property type="molecule type" value="Genomic_DNA"/>
</dbReference>
<dbReference type="PROSITE" id="PS52016">
    <property type="entry name" value="TONB_DEPENDENT_REC_3"/>
    <property type="match status" value="1"/>
</dbReference>
<reference evidence="13" key="1">
    <citation type="submission" date="2020-07" db="EMBL/GenBank/DDBJ databases">
        <authorList>
            <person name="Camacho E."/>
        </authorList>
    </citation>
    <scope>NUCLEOTIDE SEQUENCE</scope>
    <source>
        <strain evidence="13">MPO218</strain>
    </source>
</reference>
<evidence type="ECO:0000256" key="5">
    <source>
        <dbReference type="ARBA" id="ARBA00022692"/>
    </source>
</evidence>
<dbReference type="InterPro" id="IPR000531">
    <property type="entry name" value="Beta-barrel_TonB"/>
</dbReference>
<keyword evidence="13" id="KW-0675">Receptor</keyword>
<keyword evidence="9 11" id="KW-0472">Membrane</keyword>
<keyword evidence="4" id="KW-0410">Iron transport</keyword>
<keyword evidence="10 11" id="KW-0998">Cell outer membrane</keyword>
<evidence type="ECO:0000256" key="6">
    <source>
        <dbReference type="ARBA" id="ARBA00023004"/>
    </source>
</evidence>
<dbReference type="GO" id="GO:0009279">
    <property type="term" value="C:cell outer membrane"/>
    <property type="evidence" value="ECO:0007669"/>
    <property type="project" value="UniProtKB-SubCell"/>
</dbReference>
<keyword evidence="8" id="KW-0798">TonB box</keyword>
<evidence type="ECO:0000256" key="4">
    <source>
        <dbReference type="ARBA" id="ARBA00022496"/>
    </source>
</evidence>
<protein>
    <submittedName>
        <fullName evidence="13">TonB-dependent receptor</fullName>
    </submittedName>
</protein>
<evidence type="ECO:0000256" key="2">
    <source>
        <dbReference type="ARBA" id="ARBA00022448"/>
    </source>
</evidence>
<keyword evidence="2 11" id="KW-0813">Transport</keyword>
<keyword evidence="5 11" id="KW-0812">Transmembrane</keyword>
<dbReference type="Gene3D" id="2.40.170.20">
    <property type="entry name" value="TonB-dependent receptor, beta-barrel domain"/>
    <property type="match status" value="1"/>
</dbReference>
<evidence type="ECO:0000256" key="8">
    <source>
        <dbReference type="ARBA" id="ARBA00023077"/>
    </source>
</evidence>
<accession>A0A975CZM4</accession>
<dbReference type="PANTHER" id="PTHR32552:SF81">
    <property type="entry name" value="TONB-DEPENDENT OUTER MEMBRANE RECEPTOR"/>
    <property type="match status" value="1"/>
</dbReference>
<evidence type="ECO:0000256" key="1">
    <source>
        <dbReference type="ARBA" id="ARBA00004571"/>
    </source>
</evidence>
<reference evidence="13" key="2">
    <citation type="submission" date="2021-04" db="EMBL/GenBank/DDBJ databases">
        <title>Isolation and genomic analysis of the ibuprofen-degrading bacterium Sphingomonas strain MPO218.</title>
        <authorList>
            <person name="Aulestia M."/>
            <person name="Flores A."/>
            <person name="Mangas E.L."/>
            <person name="Perez-Pulido A.J."/>
            <person name="Santero E."/>
            <person name="Camacho E.M."/>
        </authorList>
    </citation>
    <scope>NUCLEOTIDE SEQUENCE</scope>
    <source>
        <strain evidence="13">MPO218</strain>
    </source>
</reference>
<organism evidence="13 14">
    <name type="scientific">Rhizorhabdus wittichii</name>
    <dbReference type="NCBI Taxonomy" id="160791"/>
    <lineage>
        <taxon>Bacteria</taxon>
        <taxon>Pseudomonadati</taxon>
        <taxon>Pseudomonadota</taxon>
        <taxon>Alphaproteobacteria</taxon>
        <taxon>Sphingomonadales</taxon>
        <taxon>Sphingomonadaceae</taxon>
        <taxon>Rhizorhabdus</taxon>
    </lineage>
</organism>
<dbReference type="GO" id="GO:0006826">
    <property type="term" value="P:iron ion transport"/>
    <property type="evidence" value="ECO:0007669"/>
    <property type="project" value="UniProtKB-KW"/>
</dbReference>
<keyword evidence="3 11" id="KW-1134">Transmembrane beta strand</keyword>
<evidence type="ECO:0000256" key="11">
    <source>
        <dbReference type="PROSITE-ProRule" id="PRU01360"/>
    </source>
</evidence>
<evidence type="ECO:0000313" key="13">
    <source>
        <dbReference type="EMBL" id="QTH20136.1"/>
    </source>
</evidence>
<evidence type="ECO:0000256" key="9">
    <source>
        <dbReference type="ARBA" id="ARBA00023136"/>
    </source>
</evidence>
<dbReference type="AlphaFoldDB" id="A0A975CZM4"/>
<name>A0A975CZM4_9SPHN</name>
<evidence type="ECO:0000256" key="10">
    <source>
        <dbReference type="ARBA" id="ARBA00023237"/>
    </source>
</evidence>
<evidence type="ECO:0000259" key="12">
    <source>
        <dbReference type="Pfam" id="PF00593"/>
    </source>
</evidence>
<sequence length="168" mass="18304">MLINAASARIKGVDADLSVAPFAGLRLNAALAYLDSRYGSFAGVPYFAVAATGLTQTFQDASGNRGILSPKWVATLSADYKIGLVNLFVTDVYNSGVFFDPQNRVSSGSYNLVNAGVTYELRDGLDLRIYGKNIFDKRYYASVASSTLGDEYYPGAPRTYGVELRYRF</sequence>
<evidence type="ECO:0000256" key="7">
    <source>
        <dbReference type="ARBA" id="ARBA00023065"/>
    </source>
</evidence>
<evidence type="ECO:0000313" key="14">
    <source>
        <dbReference type="Proteomes" id="UP000664914"/>
    </source>
</evidence>
<dbReference type="PANTHER" id="PTHR32552">
    <property type="entry name" value="FERRICHROME IRON RECEPTOR-RELATED"/>
    <property type="match status" value="1"/>
</dbReference>
<dbReference type="Proteomes" id="UP000664914">
    <property type="component" value="Chromosome"/>
</dbReference>
<gene>
    <name evidence="13" type="ORF">HRJ34_17455</name>
</gene>
<proteinExistence type="inferred from homology"/>
<keyword evidence="7" id="KW-0406">Ion transport</keyword>
<dbReference type="RefSeq" id="WP_208631972.1">
    <property type="nucleotide sequence ID" value="NZ_CP059319.1"/>
</dbReference>
<dbReference type="Pfam" id="PF00593">
    <property type="entry name" value="TonB_dep_Rec_b-barrel"/>
    <property type="match status" value="1"/>
</dbReference>